<gene>
    <name evidence="4" type="ORF">ACFO5W_10795</name>
</gene>
<feature type="domain" description="OmpA-like" evidence="3">
    <location>
        <begin position="206"/>
        <end position="328"/>
    </location>
</feature>
<dbReference type="Gene3D" id="3.30.1330.60">
    <property type="entry name" value="OmpA-like domain"/>
    <property type="match status" value="1"/>
</dbReference>
<protein>
    <submittedName>
        <fullName evidence="4">DUF4157 domain-containing protein</fullName>
    </submittedName>
</protein>
<accession>A0ABV9C292</accession>
<dbReference type="InterPro" id="IPR050330">
    <property type="entry name" value="Bact_OuterMem_StrucFunc"/>
</dbReference>
<dbReference type="Pfam" id="PF13699">
    <property type="entry name" value="eCIS_core"/>
    <property type="match status" value="1"/>
</dbReference>
<evidence type="ECO:0000256" key="1">
    <source>
        <dbReference type="PROSITE-ProRule" id="PRU00473"/>
    </source>
</evidence>
<reference evidence="5" key="1">
    <citation type="journal article" date="2019" name="Int. J. Syst. Evol. Microbiol.">
        <title>The Global Catalogue of Microorganisms (GCM) 10K type strain sequencing project: providing services to taxonomists for standard genome sequencing and annotation.</title>
        <authorList>
            <consortium name="The Broad Institute Genomics Platform"/>
            <consortium name="The Broad Institute Genome Sequencing Center for Infectious Disease"/>
            <person name="Wu L."/>
            <person name="Ma J."/>
        </authorList>
    </citation>
    <scope>NUCLEOTIDE SEQUENCE [LARGE SCALE GENOMIC DNA]</scope>
    <source>
        <strain evidence="5">CCM 4481</strain>
    </source>
</reference>
<feature type="compositionally biased region" description="Polar residues" evidence="2">
    <location>
        <begin position="134"/>
        <end position="147"/>
    </location>
</feature>
<dbReference type="PROSITE" id="PS51123">
    <property type="entry name" value="OMPA_2"/>
    <property type="match status" value="1"/>
</dbReference>
<evidence type="ECO:0000313" key="4">
    <source>
        <dbReference type="EMBL" id="MFC4527118.1"/>
    </source>
</evidence>
<dbReference type="InterPro" id="IPR036737">
    <property type="entry name" value="OmpA-like_sf"/>
</dbReference>
<name>A0ABV9C292_9GAMM</name>
<dbReference type="SUPFAM" id="SSF103088">
    <property type="entry name" value="OmpA-like"/>
    <property type="match status" value="1"/>
</dbReference>
<feature type="compositionally biased region" description="Polar residues" evidence="2">
    <location>
        <begin position="24"/>
        <end position="43"/>
    </location>
</feature>
<feature type="region of interest" description="Disordered" evidence="2">
    <location>
        <begin position="134"/>
        <end position="191"/>
    </location>
</feature>
<proteinExistence type="predicted"/>
<evidence type="ECO:0000256" key="2">
    <source>
        <dbReference type="SAM" id="MobiDB-lite"/>
    </source>
</evidence>
<dbReference type="RefSeq" id="WP_266149029.1">
    <property type="nucleotide sequence ID" value="NZ_CP064028.1"/>
</dbReference>
<dbReference type="PANTHER" id="PTHR30329">
    <property type="entry name" value="STATOR ELEMENT OF FLAGELLAR MOTOR COMPLEX"/>
    <property type="match status" value="1"/>
</dbReference>
<feature type="region of interest" description="Disordered" evidence="2">
    <location>
        <begin position="1"/>
        <end position="68"/>
    </location>
</feature>
<dbReference type="Pfam" id="PF00691">
    <property type="entry name" value="OmpA"/>
    <property type="match status" value="1"/>
</dbReference>
<feature type="compositionally biased region" description="Basic and acidic residues" evidence="2">
    <location>
        <begin position="148"/>
        <end position="170"/>
    </location>
</feature>
<evidence type="ECO:0000259" key="3">
    <source>
        <dbReference type="PROSITE" id="PS51123"/>
    </source>
</evidence>
<feature type="region of interest" description="Disordered" evidence="2">
    <location>
        <begin position="331"/>
        <end position="353"/>
    </location>
</feature>
<organism evidence="4 5">
    <name type="scientific">Dyella halodurans</name>
    <dbReference type="NCBI Taxonomy" id="1920171"/>
    <lineage>
        <taxon>Bacteria</taxon>
        <taxon>Pseudomonadati</taxon>
        <taxon>Pseudomonadota</taxon>
        <taxon>Gammaproteobacteria</taxon>
        <taxon>Lysobacterales</taxon>
        <taxon>Rhodanobacteraceae</taxon>
        <taxon>Dyella</taxon>
    </lineage>
</organism>
<dbReference type="PANTHER" id="PTHR30329:SF21">
    <property type="entry name" value="LIPOPROTEIN YIAD-RELATED"/>
    <property type="match status" value="1"/>
</dbReference>
<comment type="caution">
    <text evidence="4">The sequence shown here is derived from an EMBL/GenBank/DDBJ whole genome shotgun (WGS) entry which is preliminary data.</text>
</comment>
<keyword evidence="1" id="KW-0472">Membrane</keyword>
<dbReference type="EMBL" id="JBHSGA010000017">
    <property type="protein sequence ID" value="MFC4527118.1"/>
    <property type="molecule type" value="Genomic_DNA"/>
</dbReference>
<dbReference type="InterPro" id="IPR006665">
    <property type="entry name" value="OmpA-like"/>
</dbReference>
<dbReference type="InterPro" id="IPR025295">
    <property type="entry name" value="eCIS_core_dom"/>
</dbReference>
<dbReference type="CDD" id="cd07185">
    <property type="entry name" value="OmpA_C-like"/>
    <property type="match status" value="1"/>
</dbReference>
<dbReference type="Proteomes" id="UP001595961">
    <property type="component" value="Unassembled WGS sequence"/>
</dbReference>
<evidence type="ECO:0000313" key="5">
    <source>
        <dbReference type="Proteomes" id="UP001595961"/>
    </source>
</evidence>
<keyword evidence="5" id="KW-1185">Reference proteome</keyword>
<sequence>MDKRPAKPIGDVVRPASARKQGGNAASSSAQRTKGPQATSNATPKAPTHIPALAPNEHAAGRPLSPELQSHFATRMQADLSNVRIHTDEAAARSAADMHAKAYTIGKDIVFGAQRYQPETRGGERLLAHELAHTAQTSDTAASTVSKPTDESERDADRVADAVTRGDHATPRAKANAAIQREPLNDKDASKHEPLLDRMLDKASPLLAASTGSTTLNNFDTGKSDLKPKHLAELRKTAQTITVLLRQYPNSTVTIIGHTDTVGTEARNLALGQARATAAADALEKFGVPAAIVTTTSAGEGPPQAVKTKDEVPNVQNRRVEVRFDPKASPIPSIVPKLEPKKQDEPSIFAQPPPPPIIDLRIHPHDDDMHPVGPYRHDDAPPNLWKPIPPAPKGTGPKSALDIIGERIIDPVVDGVAHGLSKDMRDKIKQAARDAVKSGVAKGARAAAEAAGLRDTKGLDAVEKATEAAIQEKGRTPP</sequence>